<dbReference type="InterPro" id="IPR010310">
    <property type="entry name" value="T7SS_ESAT-6-like"/>
</dbReference>
<dbReference type="RefSeq" id="WP_167983937.1">
    <property type="nucleotide sequence ID" value="NZ_JAATEJ010000012.1"/>
</dbReference>
<keyword evidence="3" id="KW-1185">Reference proteome</keyword>
<name>A0ABX0ZPX3_9ACTN</name>
<comment type="similarity">
    <text evidence="1">Belongs to the WXG100 family.</text>
</comment>
<dbReference type="InterPro" id="IPR036689">
    <property type="entry name" value="ESAT-6-like_sf"/>
</dbReference>
<proteinExistence type="inferred from homology"/>
<protein>
    <recommendedName>
        <fullName evidence="1">ESAT-6-like protein</fullName>
    </recommendedName>
</protein>
<reference evidence="2 3" key="1">
    <citation type="submission" date="2020-03" db="EMBL/GenBank/DDBJ databases">
        <title>WGS of actinomycetes isolated from Thailand.</title>
        <authorList>
            <person name="Thawai C."/>
        </authorList>
    </citation>
    <scope>NUCLEOTIDE SEQUENCE [LARGE SCALE GENOMIC DNA]</scope>
    <source>
        <strain evidence="2 3">PRB2-1</strain>
    </source>
</reference>
<dbReference type="Proteomes" id="UP000734511">
    <property type="component" value="Unassembled WGS sequence"/>
</dbReference>
<comment type="caution">
    <text evidence="2">The sequence shown here is derived from an EMBL/GenBank/DDBJ whole genome shotgun (WGS) entry which is preliminary data.</text>
</comment>
<dbReference type="Pfam" id="PF06013">
    <property type="entry name" value="WXG100"/>
    <property type="match status" value="1"/>
</dbReference>
<evidence type="ECO:0000313" key="2">
    <source>
        <dbReference type="EMBL" id="NJP45075.1"/>
    </source>
</evidence>
<evidence type="ECO:0000256" key="1">
    <source>
        <dbReference type="RuleBase" id="RU362001"/>
    </source>
</evidence>
<accession>A0ABX0ZPX3</accession>
<evidence type="ECO:0000313" key="3">
    <source>
        <dbReference type="Proteomes" id="UP000734511"/>
    </source>
</evidence>
<dbReference type="SUPFAM" id="SSF140453">
    <property type="entry name" value="EsxAB dimer-like"/>
    <property type="match status" value="1"/>
</dbReference>
<sequence length="100" mass="11080">MTSRLKVELATLAELSTELGGKADDLEELLTQLDAGMKRFEKSWEGEARNRFGSVFAQWRKASADLHQALKDMHHVTGTAHGNYHAAETANLRIWGGGRS</sequence>
<dbReference type="EMBL" id="JAATEJ010000012">
    <property type="protein sequence ID" value="NJP45075.1"/>
    <property type="molecule type" value="Genomic_DNA"/>
</dbReference>
<gene>
    <name evidence="2" type="ORF">HCN08_16975</name>
</gene>
<dbReference type="NCBIfam" id="TIGR03930">
    <property type="entry name" value="WXG100_ESAT6"/>
    <property type="match status" value="1"/>
</dbReference>
<dbReference type="Gene3D" id="1.10.287.1060">
    <property type="entry name" value="ESAT-6-like"/>
    <property type="match status" value="1"/>
</dbReference>
<organism evidence="2 3">
    <name type="scientific">Actinacidiphila epipremni</name>
    <dbReference type="NCBI Taxonomy" id="2053013"/>
    <lineage>
        <taxon>Bacteria</taxon>
        <taxon>Bacillati</taxon>
        <taxon>Actinomycetota</taxon>
        <taxon>Actinomycetes</taxon>
        <taxon>Kitasatosporales</taxon>
        <taxon>Streptomycetaceae</taxon>
        <taxon>Actinacidiphila</taxon>
    </lineage>
</organism>